<accession>X0VV75</accession>
<feature type="non-terminal residue" evidence="1">
    <location>
        <position position="110"/>
    </location>
</feature>
<organism evidence="1">
    <name type="scientific">marine sediment metagenome</name>
    <dbReference type="NCBI Taxonomy" id="412755"/>
    <lineage>
        <taxon>unclassified sequences</taxon>
        <taxon>metagenomes</taxon>
        <taxon>ecological metagenomes</taxon>
    </lineage>
</organism>
<dbReference type="AlphaFoldDB" id="X0VV75"/>
<sequence>MTDRKITGIKSVTAGDNDEVNIMDVEIWAVTDEGNKDLVEVLFTPNTLEGIGFKQWAKGWLVRIVHDGWTDIWDSYINDDGEGIPIPIFVVTFNTMVAGTAGTEVWTFQI</sequence>
<proteinExistence type="predicted"/>
<comment type="caution">
    <text evidence="1">The sequence shown here is derived from an EMBL/GenBank/DDBJ whole genome shotgun (WGS) entry which is preliminary data.</text>
</comment>
<gene>
    <name evidence="1" type="ORF">S01H1_54084</name>
</gene>
<reference evidence="1" key="1">
    <citation type="journal article" date="2014" name="Front. Microbiol.">
        <title>High frequency of phylogenetically diverse reductive dehalogenase-homologous genes in deep subseafloor sedimentary metagenomes.</title>
        <authorList>
            <person name="Kawai M."/>
            <person name="Futagami T."/>
            <person name="Toyoda A."/>
            <person name="Takaki Y."/>
            <person name="Nishi S."/>
            <person name="Hori S."/>
            <person name="Arai W."/>
            <person name="Tsubouchi T."/>
            <person name="Morono Y."/>
            <person name="Uchiyama I."/>
            <person name="Ito T."/>
            <person name="Fujiyama A."/>
            <person name="Inagaki F."/>
            <person name="Takami H."/>
        </authorList>
    </citation>
    <scope>NUCLEOTIDE SEQUENCE</scope>
    <source>
        <strain evidence="1">Expedition CK06-06</strain>
    </source>
</reference>
<dbReference type="EMBL" id="BARS01035068">
    <property type="protein sequence ID" value="GAG15002.1"/>
    <property type="molecule type" value="Genomic_DNA"/>
</dbReference>
<name>X0VV75_9ZZZZ</name>
<protein>
    <submittedName>
        <fullName evidence="1">Uncharacterized protein</fullName>
    </submittedName>
</protein>
<evidence type="ECO:0000313" key="1">
    <source>
        <dbReference type="EMBL" id="GAG15002.1"/>
    </source>
</evidence>